<evidence type="ECO:0000256" key="1">
    <source>
        <dbReference type="ARBA" id="ARBA00022490"/>
    </source>
</evidence>
<protein>
    <recommendedName>
        <fullName evidence="8">MobA-like NTP transferase domain-containing protein</fullName>
    </recommendedName>
</protein>
<evidence type="ECO:0000313" key="10">
    <source>
        <dbReference type="Proteomes" id="UP000000602"/>
    </source>
</evidence>
<keyword evidence="3" id="KW-0479">Metal-binding</keyword>
<reference evidence="10" key="1">
    <citation type="journal article" date="2004" name="Environ. Microbiol.">
        <title>The genome of Desulfotalea psychrophila, a sulfate-reducing bacterium from permanently cold Arctic sediments.</title>
        <authorList>
            <person name="Rabus R."/>
            <person name="Ruepp A."/>
            <person name="Frickey T."/>
            <person name="Rattei T."/>
            <person name="Fartmann B."/>
            <person name="Stark M."/>
            <person name="Bauer M."/>
            <person name="Zibat A."/>
            <person name="Lombardot T."/>
            <person name="Becker I."/>
            <person name="Amann J."/>
            <person name="Gellner K."/>
            <person name="Teeling H."/>
            <person name="Leuschner W.D."/>
            <person name="Gloeckner F.-O."/>
            <person name="Lupas A.N."/>
            <person name="Amann R."/>
            <person name="Klenk H.-P."/>
        </authorList>
    </citation>
    <scope>NUCLEOTIDE SEQUENCE [LARGE SCALE GENOMIC DNA]</scope>
    <source>
        <strain evidence="10">DSM 12343 / LSv54</strain>
    </source>
</reference>
<dbReference type="STRING" id="177439.DP2842"/>
<dbReference type="Pfam" id="PF12804">
    <property type="entry name" value="NTP_transf_3"/>
    <property type="match status" value="1"/>
</dbReference>
<dbReference type="GO" id="GO:0005525">
    <property type="term" value="F:GTP binding"/>
    <property type="evidence" value="ECO:0007669"/>
    <property type="project" value="UniProtKB-KW"/>
</dbReference>
<evidence type="ECO:0000256" key="2">
    <source>
        <dbReference type="ARBA" id="ARBA00022679"/>
    </source>
</evidence>
<feature type="domain" description="MobA-like NTP transferase" evidence="8">
    <location>
        <begin position="120"/>
        <end position="254"/>
    </location>
</feature>
<evidence type="ECO:0000256" key="5">
    <source>
        <dbReference type="ARBA" id="ARBA00022842"/>
    </source>
</evidence>
<dbReference type="SUPFAM" id="SSF53448">
    <property type="entry name" value="Nucleotide-diphospho-sugar transferases"/>
    <property type="match status" value="1"/>
</dbReference>
<dbReference type="eggNOG" id="COG0746">
    <property type="taxonomic scope" value="Bacteria"/>
</dbReference>
<dbReference type="OrthoDB" id="9788394at2"/>
<keyword evidence="5" id="KW-0460">Magnesium</keyword>
<dbReference type="Proteomes" id="UP000000602">
    <property type="component" value="Chromosome"/>
</dbReference>
<accession>Q6AJA9</accession>
<evidence type="ECO:0000256" key="4">
    <source>
        <dbReference type="ARBA" id="ARBA00022741"/>
    </source>
</evidence>
<evidence type="ECO:0000256" key="3">
    <source>
        <dbReference type="ARBA" id="ARBA00022723"/>
    </source>
</evidence>
<keyword evidence="1" id="KW-0963">Cytoplasm</keyword>
<keyword evidence="7" id="KW-0501">Molybdenum cofactor biosynthesis</keyword>
<keyword evidence="10" id="KW-1185">Reference proteome</keyword>
<dbReference type="Gene3D" id="3.90.550.10">
    <property type="entry name" value="Spore Coat Polysaccharide Biosynthesis Protein SpsA, Chain A"/>
    <property type="match status" value="1"/>
</dbReference>
<dbReference type="InterPro" id="IPR013482">
    <property type="entry name" value="Molybde_CF_guanTrfase"/>
</dbReference>
<dbReference type="GO" id="GO:0006777">
    <property type="term" value="P:Mo-molybdopterin cofactor biosynthetic process"/>
    <property type="evidence" value="ECO:0007669"/>
    <property type="project" value="UniProtKB-KW"/>
</dbReference>
<evidence type="ECO:0000259" key="8">
    <source>
        <dbReference type="Pfam" id="PF12804"/>
    </source>
</evidence>
<dbReference type="CDD" id="cd02503">
    <property type="entry name" value="MobA"/>
    <property type="match status" value="1"/>
</dbReference>
<dbReference type="InterPro" id="IPR029044">
    <property type="entry name" value="Nucleotide-diphossugar_trans"/>
</dbReference>
<evidence type="ECO:0000313" key="9">
    <source>
        <dbReference type="EMBL" id="CAG37571.1"/>
    </source>
</evidence>
<dbReference type="PANTHER" id="PTHR19136:SF81">
    <property type="entry name" value="MOLYBDENUM COFACTOR GUANYLYLTRANSFERASE"/>
    <property type="match status" value="1"/>
</dbReference>
<dbReference type="RefSeq" id="WP_011190083.1">
    <property type="nucleotide sequence ID" value="NC_006138.1"/>
</dbReference>
<name>Q6AJA9_DESPS</name>
<keyword evidence="4" id="KW-0547">Nucleotide-binding</keyword>
<keyword evidence="6" id="KW-0342">GTP-binding</keyword>
<sequence length="311" mass="34943">MDQSHNKPVLVFKEERIDLCLEAMVMLQEMLLLENIDAYIFRGDRWQDVYALEAFHRADIVLTRLQDLPRDLNFCEVVVSSFAMDGELYFRVGDCDYLARDFWHLYEKLQRMYGPPPLVGCVLIGGKSSRMGQAKHLLQSRDGQTWLEKTVARLKPYVTEVVVAGAGDLPQSLMGLRRIADAGGIAGPLGGIVGACRAFPRNSWLLVACDMPLVSDMAIEWLLTHRALGRWAVVPMRESLAAGKTLGFKRVEPLFACYESQSGFLFERLVEEKTLQISAVAEDEKVHLLSIPPELELAWTNANTPEDVSSL</sequence>
<dbReference type="EMBL" id="CR522870">
    <property type="protein sequence ID" value="CAG37571.1"/>
    <property type="molecule type" value="Genomic_DNA"/>
</dbReference>
<evidence type="ECO:0000256" key="6">
    <source>
        <dbReference type="ARBA" id="ARBA00023134"/>
    </source>
</evidence>
<dbReference type="PANTHER" id="PTHR19136">
    <property type="entry name" value="MOLYBDENUM COFACTOR GUANYLYLTRANSFERASE"/>
    <property type="match status" value="1"/>
</dbReference>
<dbReference type="GO" id="GO:0046872">
    <property type="term" value="F:metal ion binding"/>
    <property type="evidence" value="ECO:0007669"/>
    <property type="project" value="UniProtKB-KW"/>
</dbReference>
<evidence type="ECO:0000256" key="7">
    <source>
        <dbReference type="ARBA" id="ARBA00023150"/>
    </source>
</evidence>
<proteinExistence type="predicted"/>
<dbReference type="InterPro" id="IPR025877">
    <property type="entry name" value="MobA-like_NTP_Trfase"/>
</dbReference>
<dbReference type="KEGG" id="dps:DP2842"/>
<keyword evidence="2" id="KW-0808">Transferase</keyword>
<organism evidence="9 10">
    <name type="scientific">Desulfotalea psychrophila (strain LSv54 / DSM 12343)</name>
    <dbReference type="NCBI Taxonomy" id="177439"/>
    <lineage>
        <taxon>Bacteria</taxon>
        <taxon>Pseudomonadati</taxon>
        <taxon>Thermodesulfobacteriota</taxon>
        <taxon>Desulfobulbia</taxon>
        <taxon>Desulfobulbales</taxon>
        <taxon>Desulfocapsaceae</taxon>
        <taxon>Desulfotalea</taxon>
    </lineage>
</organism>
<dbReference type="HOGENOM" id="CLU_893506_0_0_7"/>
<dbReference type="GO" id="GO:0016779">
    <property type="term" value="F:nucleotidyltransferase activity"/>
    <property type="evidence" value="ECO:0007669"/>
    <property type="project" value="UniProtKB-ARBA"/>
</dbReference>
<dbReference type="AlphaFoldDB" id="Q6AJA9"/>
<gene>
    <name evidence="9" type="ordered locus">DP2842</name>
</gene>